<dbReference type="InterPro" id="IPR007065">
    <property type="entry name" value="HPP"/>
</dbReference>
<dbReference type="EMBL" id="PDNB01000096">
    <property type="protein sequence ID" value="PGH09000.1"/>
    <property type="molecule type" value="Genomic_DNA"/>
</dbReference>
<evidence type="ECO:0000313" key="5">
    <source>
        <dbReference type="Proteomes" id="UP000223968"/>
    </source>
</evidence>
<feature type="transmembrane region" description="Helical" evidence="2">
    <location>
        <begin position="137"/>
        <end position="160"/>
    </location>
</feature>
<evidence type="ECO:0000313" key="4">
    <source>
        <dbReference type="EMBL" id="PGH09000.1"/>
    </source>
</evidence>
<keyword evidence="2" id="KW-0472">Membrane</keyword>
<comment type="caution">
    <text evidence="4">The sequence shown here is derived from an EMBL/GenBank/DDBJ whole genome shotgun (WGS) entry which is preliminary data.</text>
</comment>
<feature type="compositionally biased region" description="Basic and acidic residues" evidence="1">
    <location>
        <begin position="223"/>
        <end position="240"/>
    </location>
</feature>
<proteinExistence type="predicted"/>
<protein>
    <recommendedName>
        <fullName evidence="3">HPP transmembrane region domain-containing protein</fullName>
    </recommendedName>
</protein>
<dbReference type="InterPro" id="IPR058581">
    <property type="entry name" value="TM_HPP"/>
</dbReference>
<feature type="transmembrane region" description="Helical" evidence="2">
    <location>
        <begin position="112"/>
        <end position="130"/>
    </location>
</feature>
<keyword evidence="5" id="KW-1185">Reference proteome</keyword>
<name>A0A2B7XJA4_9EURO</name>
<feature type="transmembrane region" description="Helical" evidence="2">
    <location>
        <begin position="83"/>
        <end position="106"/>
    </location>
</feature>
<organism evidence="4 5">
    <name type="scientific">Helicocarpus griseus UAMH5409</name>
    <dbReference type="NCBI Taxonomy" id="1447875"/>
    <lineage>
        <taxon>Eukaryota</taxon>
        <taxon>Fungi</taxon>
        <taxon>Dikarya</taxon>
        <taxon>Ascomycota</taxon>
        <taxon>Pezizomycotina</taxon>
        <taxon>Eurotiomycetes</taxon>
        <taxon>Eurotiomycetidae</taxon>
        <taxon>Onygenales</taxon>
        <taxon>Ajellomycetaceae</taxon>
        <taxon>Helicocarpus</taxon>
    </lineage>
</organism>
<feature type="region of interest" description="Disordered" evidence="1">
    <location>
        <begin position="223"/>
        <end position="251"/>
    </location>
</feature>
<gene>
    <name evidence="4" type="ORF">AJ79_05795</name>
</gene>
<evidence type="ECO:0000259" key="3">
    <source>
        <dbReference type="Pfam" id="PF04982"/>
    </source>
</evidence>
<dbReference type="PANTHER" id="PTHR33741">
    <property type="entry name" value="TRANSMEMBRANE PROTEIN DDB_G0269096-RELATED"/>
    <property type="match status" value="1"/>
</dbReference>
<keyword evidence="2" id="KW-0812">Transmembrane</keyword>
<sequence>MPLPNIYDWDLDIDRLLNRFVPYPRWHLLPGPIAHFLGHRTQTPPKKPGNVLVTLWSVLGVFCGLTIVAAVTTHIPIIQERGGYTIVGSYGAAAVLEYCTIDSPLAQPRNALLGQTLSAVIGVGISKLFAMHPSAETLFWLAGPLGCALAVAVMVFTKSVHPPAGATALLASTDPSTRHLGWLLVPLIVLSSSLILTTALLVNNIQRRFPLYWWTPESLKPVDEPEKKDVEMSSSDDERTNTGSSMQGEITKGQMIMVQRGQLMISDGLYLTDEEVQLLERLSQRI</sequence>
<feature type="domain" description="HPP transmembrane region" evidence="3">
    <location>
        <begin position="49"/>
        <end position="210"/>
    </location>
</feature>
<dbReference type="Proteomes" id="UP000223968">
    <property type="component" value="Unassembled WGS sequence"/>
</dbReference>
<evidence type="ECO:0000256" key="2">
    <source>
        <dbReference type="SAM" id="Phobius"/>
    </source>
</evidence>
<feature type="transmembrane region" description="Helical" evidence="2">
    <location>
        <begin position="51"/>
        <end position="71"/>
    </location>
</feature>
<accession>A0A2B7XJA4</accession>
<dbReference type="PANTHER" id="PTHR33741:SF5">
    <property type="entry name" value="TRANSMEMBRANE PROTEIN DDB_G0269096-RELATED"/>
    <property type="match status" value="1"/>
</dbReference>
<evidence type="ECO:0000256" key="1">
    <source>
        <dbReference type="SAM" id="MobiDB-lite"/>
    </source>
</evidence>
<keyword evidence="2" id="KW-1133">Transmembrane helix</keyword>
<dbReference type="Pfam" id="PF04982">
    <property type="entry name" value="TM_HPP"/>
    <property type="match status" value="1"/>
</dbReference>
<reference evidence="4 5" key="1">
    <citation type="submission" date="2017-10" db="EMBL/GenBank/DDBJ databases">
        <title>Comparative genomics in systemic dimorphic fungi from Ajellomycetaceae.</title>
        <authorList>
            <person name="Munoz J.F."/>
            <person name="Mcewen J.G."/>
            <person name="Clay O.K."/>
            <person name="Cuomo C.A."/>
        </authorList>
    </citation>
    <scope>NUCLEOTIDE SEQUENCE [LARGE SCALE GENOMIC DNA]</scope>
    <source>
        <strain evidence="4 5">UAMH5409</strain>
    </source>
</reference>
<dbReference type="AlphaFoldDB" id="A0A2B7XJA4"/>
<dbReference type="STRING" id="1447875.A0A2B7XJA4"/>
<dbReference type="OrthoDB" id="2016548at2759"/>
<feature type="transmembrane region" description="Helical" evidence="2">
    <location>
        <begin position="180"/>
        <end position="202"/>
    </location>
</feature>